<evidence type="ECO:0000259" key="4">
    <source>
        <dbReference type="PROSITE" id="PS50850"/>
    </source>
</evidence>
<feature type="transmembrane region" description="Helical" evidence="3">
    <location>
        <begin position="363"/>
        <end position="387"/>
    </location>
</feature>
<evidence type="ECO:0000313" key="5">
    <source>
        <dbReference type="EMBL" id="WWD20926.1"/>
    </source>
</evidence>
<keyword evidence="3" id="KW-1133">Transmembrane helix</keyword>
<keyword evidence="3" id="KW-0812">Transmembrane</keyword>
<dbReference type="GO" id="GO:0016020">
    <property type="term" value="C:membrane"/>
    <property type="evidence" value="ECO:0007669"/>
    <property type="project" value="UniProtKB-SubCell"/>
</dbReference>
<feature type="transmembrane region" description="Helical" evidence="3">
    <location>
        <begin position="106"/>
        <end position="126"/>
    </location>
</feature>
<feature type="transmembrane region" description="Helical" evidence="3">
    <location>
        <begin position="73"/>
        <end position="94"/>
    </location>
</feature>
<keyword evidence="6" id="KW-1185">Reference proteome</keyword>
<dbReference type="PANTHER" id="PTHR11360">
    <property type="entry name" value="MONOCARBOXYLATE TRANSPORTER"/>
    <property type="match status" value="1"/>
</dbReference>
<feature type="transmembrane region" description="Helical" evidence="3">
    <location>
        <begin position="226"/>
        <end position="245"/>
    </location>
</feature>
<feature type="transmembrane region" description="Helical" evidence="3">
    <location>
        <begin position="399"/>
        <end position="418"/>
    </location>
</feature>
<dbReference type="RefSeq" id="XP_031857307.2">
    <property type="nucleotide sequence ID" value="XM_032008409.2"/>
</dbReference>
<feature type="transmembrane region" description="Helical" evidence="3">
    <location>
        <begin position="133"/>
        <end position="152"/>
    </location>
</feature>
<dbReference type="AlphaFoldDB" id="A0AAJ8LLU8"/>
<sequence length="460" mass="48836">MHREVRTGPSRTQSNRRYKMTTTTANLPNAAFDNVDMEKQTVTAEASDNTVNDKTEPDFPEGGLDGWSSVTGAWFLIFGTFGIANAFGVFQSYYVLVKYPSHDSSSLAWIGSVQMFLLFMMGGVAGPLFDKGYYYPLVVTGASTHIFTFFMISLCKAYWQTFLAQGIAAGIGMGLIFIPALGLPSQYFKKKRGLVSGLIVTGSSAGGVVVPIMLNKLIAKVGFEKGVQYTGCLVIACMVIGIALSRPYGGVHGKKGDAGTKPNVMSFFKEPAYLALFVGVFFVAWGVFFPIQFLQYFGELNGTSKDLTFYLVAILNAASVVGRTVPNMIADTFGPLNLITIMCFLSSALCFAFFGAAHSTAGLIVVAILFGAFSGAFISLLAPAVMSMAKSQSEIGTRIGVAMMGLALAALTGSPLGAAILDARGYGASIAWSGSMGALGTALFAAATFFTARSKGKWRV</sequence>
<feature type="transmembrane region" description="Helical" evidence="3">
    <location>
        <begin position="430"/>
        <end position="452"/>
    </location>
</feature>
<comment type="subcellular location">
    <subcellularLocation>
        <location evidence="1">Membrane</location>
        <topology evidence="1">Multi-pass membrane protein</topology>
    </subcellularLocation>
</comment>
<dbReference type="Pfam" id="PF07690">
    <property type="entry name" value="MFS_1"/>
    <property type="match status" value="1"/>
</dbReference>
<organism evidence="5 6">
    <name type="scientific">Kwoniella shandongensis</name>
    <dbReference type="NCBI Taxonomy" id="1734106"/>
    <lineage>
        <taxon>Eukaryota</taxon>
        <taxon>Fungi</taxon>
        <taxon>Dikarya</taxon>
        <taxon>Basidiomycota</taxon>
        <taxon>Agaricomycotina</taxon>
        <taxon>Tremellomycetes</taxon>
        <taxon>Tremellales</taxon>
        <taxon>Cryptococcaceae</taxon>
        <taxon>Kwoniella</taxon>
    </lineage>
</organism>
<reference evidence="5" key="2">
    <citation type="submission" date="2024-01" db="EMBL/GenBank/DDBJ databases">
        <title>Comparative genomics of Cryptococcus and Kwoniella reveals pathogenesis evolution and contrasting modes of karyotype evolution via chromosome fusion or intercentromeric recombination.</title>
        <authorList>
            <person name="Coelho M.A."/>
            <person name="David-Palma M."/>
            <person name="Shea T."/>
            <person name="Bowers K."/>
            <person name="McGinley-Smith S."/>
            <person name="Mohammad A.W."/>
            <person name="Gnirke A."/>
            <person name="Yurkov A.M."/>
            <person name="Nowrousian M."/>
            <person name="Sun S."/>
            <person name="Cuomo C.A."/>
            <person name="Heitman J."/>
        </authorList>
    </citation>
    <scope>NUCLEOTIDE SEQUENCE</scope>
    <source>
        <strain evidence="5">CBS 12478</strain>
    </source>
</reference>
<dbReference type="SUPFAM" id="SSF103473">
    <property type="entry name" value="MFS general substrate transporter"/>
    <property type="match status" value="1"/>
</dbReference>
<proteinExistence type="inferred from homology"/>
<dbReference type="InterPro" id="IPR050327">
    <property type="entry name" value="Proton-linked_MCT"/>
</dbReference>
<protein>
    <recommendedName>
        <fullName evidence="4">Major facilitator superfamily (MFS) profile domain-containing protein</fullName>
    </recommendedName>
</protein>
<dbReference type="KEGG" id="ksn:43592581"/>
<feature type="domain" description="Major facilitator superfamily (MFS) profile" evidence="4">
    <location>
        <begin position="272"/>
        <end position="460"/>
    </location>
</feature>
<reference evidence="5" key="1">
    <citation type="submission" date="2017-08" db="EMBL/GenBank/DDBJ databases">
        <authorList>
            <person name="Cuomo C."/>
            <person name="Billmyre B."/>
            <person name="Heitman J."/>
        </authorList>
    </citation>
    <scope>NUCLEOTIDE SEQUENCE</scope>
    <source>
        <strain evidence="5">CBS 12478</strain>
    </source>
</reference>
<dbReference type="GO" id="GO:0022857">
    <property type="term" value="F:transmembrane transporter activity"/>
    <property type="evidence" value="ECO:0007669"/>
    <property type="project" value="InterPro"/>
</dbReference>
<feature type="transmembrane region" description="Helical" evidence="3">
    <location>
        <begin position="272"/>
        <end position="295"/>
    </location>
</feature>
<dbReference type="PANTHER" id="PTHR11360:SF284">
    <property type="entry name" value="EG:103B4.3 PROTEIN-RELATED"/>
    <property type="match status" value="1"/>
</dbReference>
<dbReference type="EMBL" id="CP144059">
    <property type="protein sequence ID" value="WWD20926.1"/>
    <property type="molecule type" value="Genomic_DNA"/>
</dbReference>
<keyword evidence="3" id="KW-0472">Membrane</keyword>
<dbReference type="InterPro" id="IPR036259">
    <property type="entry name" value="MFS_trans_sf"/>
</dbReference>
<feature type="transmembrane region" description="Helical" evidence="3">
    <location>
        <begin position="338"/>
        <end position="357"/>
    </location>
</feature>
<evidence type="ECO:0000256" key="3">
    <source>
        <dbReference type="SAM" id="Phobius"/>
    </source>
</evidence>
<dbReference type="PROSITE" id="PS50850">
    <property type="entry name" value="MFS"/>
    <property type="match status" value="1"/>
</dbReference>
<dbReference type="Proteomes" id="UP000322225">
    <property type="component" value="Chromosome 9"/>
</dbReference>
<accession>A0AAJ8LLU8</accession>
<dbReference type="InterPro" id="IPR020846">
    <property type="entry name" value="MFS_dom"/>
</dbReference>
<evidence type="ECO:0000313" key="6">
    <source>
        <dbReference type="Proteomes" id="UP000322225"/>
    </source>
</evidence>
<feature type="transmembrane region" description="Helical" evidence="3">
    <location>
        <begin position="193"/>
        <end position="214"/>
    </location>
</feature>
<comment type="similarity">
    <text evidence="2">Belongs to the major facilitator superfamily. Monocarboxylate porter (TC 2.A.1.13) family.</text>
</comment>
<name>A0AAJ8LLU8_9TREE</name>
<feature type="transmembrane region" description="Helical" evidence="3">
    <location>
        <begin position="158"/>
        <end position="181"/>
    </location>
</feature>
<feature type="transmembrane region" description="Helical" evidence="3">
    <location>
        <begin position="307"/>
        <end position="326"/>
    </location>
</feature>
<gene>
    <name evidence="5" type="ORF">CI109_105404</name>
</gene>
<evidence type="ECO:0000256" key="2">
    <source>
        <dbReference type="ARBA" id="ARBA00006727"/>
    </source>
</evidence>
<dbReference type="Gene3D" id="1.20.1250.20">
    <property type="entry name" value="MFS general substrate transporter like domains"/>
    <property type="match status" value="2"/>
</dbReference>
<dbReference type="InterPro" id="IPR011701">
    <property type="entry name" value="MFS"/>
</dbReference>
<evidence type="ECO:0000256" key="1">
    <source>
        <dbReference type="ARBA" id="ARBA00004141"/>
    </source>
</evidence>
<dbReference type="GeneID" id="43592581"/>